<feature type="compositionally biased region" description="Acidic residues" evidence="1">
    <location>
        <begin position="194"/>
        <end position="205"/>
    </location>
</feature>
<feature type="region of interest" description="Disordered" evidence="1">
    <location>
        <begin position="186"/>
        <end position="205"/>
    </location>
</feature>
<name>A0AAE3SYX2_9HYPH</name>
<dbReference type="Proteomes" id="UP001208771">
    <property type="component" value="Unassembled WGS sequence"/>
</dbReference>
<evidence type="ECO:0000313" key="2">
    <source>
        <dbReference type="EMBL" id="MCX9000000.1"/>
    </source>
</evidence>
<evidence type="ECO:0000256" key="1">
    <source>
        <dbReference type="SAM" id="MobiDB-lite"/>
    </source>
</evidence>
<proteinExistence type="predicted"/>
<organism evidence="2 3">
    <name type="scientific">Ectorhizobium quercum</name>
    <dbReference type="NCBI Taxonomy" id="2965071"/>
    <lineage>
        <taxon>Bacteria</taxon>
        <taxon>Pseudomonadati</taxon>
        <taxon>Pseudomonadota</taxon>
        <taxon>Alphaproteobacteria</taxon>
        <taxon>Hyphomicrobiales</taxon>
        <taxon>Rhizobiaceae</taxon>
        <taxon>Ectorhizobium</taxon>
    </lineage>
</organism>
<comment type="caution">
    <text evidence="2">The sequence shown here is derived from an EMBL/GenBank/DDBJ whole genome shotgun (WGS) entry which is preliminary data.</text>
</comment>
<evidence type="ECO:0000313" key="3">
    <source>
        <dbReference type="Proteomes" id="UP001208771"/>
    </source>
</evidence>
<dbReference type="AlphaFoldDB" id="A0AAE3SYX2"/>
<dbReference type="RefSeq" id="WP_306413501.1">
    <property type="nucleotide sequence ID" value="NZ_JANFPI010000015.1"/>
</dbReference>
<reference evidence="2" key="1">
    <citation type="submission" date="2022-07" db="EMBL/GenBank/DDBJ databases">
        <title>Ectorhizobium quercum gen.nov., sp. nov.</title>
        <authorList>
            <person name="Ma T."/>
            <person name="Li Y."/>
        </authorList>
    </citation>
    <scope>NUCLEOTIDE SEQUENCE</scope>
    <source>
        <strain evidence="2">BDR2-2</strain>
    </source>
</reference>
<sequence>MNWVRLSYLNGVSSIERAYRESVRAFEAEGARSGERWQRLRSEPDFDADDEETRHHAEHLGEIALQSEQSVKAVREAFALILYHYWEQRACFHLNVKHYNQQNVFDKASDFFKIETVGIDRLRQIVNMLKHGKDELFKNEPGLFDQTLIPQMPLSEDELGPEAFHYRNALRLSAADLDAAFVAVKASGPSSEYPPEEDDEETVAS</sequence>
<gene>
    <name evidence="2" type="ORF">NOF55_23120</name>
</gene>
<protein>
    <submittedName>
        <fullName evidence="2">Uncharacterized protein</fullName>
    </submittedName>
</protein>
<dbReference type="EMBL" id="JANFPI010000015">
    <property type="protein sequence ID" value="MCX9000000.1"/>
    <property type="molecule type" value="Genomic_DNA"/>
</dbReference>
<keyword evidence="3" id="KW-1185">Reference proteome</keyword>
<accession>A0AAE3SYX2</accession>